<dbReference type="Proteomes" id="UP001310290">
    <property type="component" value="Unassembled WGS sequence"/>
</dbReference>
<evidence type="ECO:0000313" key="4">
    <source>
        <dbReference type="EMBL" id="MEH0639844.1"/>
    </source>
</evidence>
<dbReference type="InterPro" id="IPR036396">
    <property type="entry name" value="Cyt_P450_sf"/>
</dbReference>
<name>A0ABU8B1G3_9ACTN</name>
<evidence type="ECO:0000256" key="1">
    <source>
        <dbReference type="ARBA" id="ARBA00010617"/>
    </source>
</evidence>
<keyword evidence="2" id="KW-0560">Oxidoreductase</keyword>
<dbReference type="Pfam" id="PF00067">
    <property type="entry name" value="p450"/>
    <property type="match status" value="1"/>
</dbReference>
<dbReference type="PANTHER" id="PTHR46696">
    <property type="entry name" value="P450, PUTATIVE (EUROFUNG)-RELATED"/>
    <property type="match status" value="1"/>
</dbReference>
<organism evidence="3 5">
    <name type="scientific">Streptomyces bottropensis</name>
    <dbReference type="NCBI Taxonomy" id="42235"/>
    <lineage>
        <taxon>Bacteria</taxon>
        <taxon>Bacillati</taxon>
        <taxon>Actinomycetota</taxon>
        <taxon>Actinomycetes</taxon>
        <taxon>Kitasatosporales</taxon>
        <taxon>Streptomycetaceae</taxon>
        <taxon>Streptomyces</taxon>
    </lineage>
</organism>
<dbReference type="PRINTS" id="PR00359">
    <property type="entry name" value="BP450"/>
</dbReference>
<accession>A0ABU8B1G3</accession>
<keyword evidence="2" id="KW-0408">Iron</keyword>
<gene>
    <name evidence="3" type="ORF">QBA35_42440</name>
    <name evidence="4" type="ORF">QBA35_42840</name>
</gene>
<dbReference type="SUPFAM" id="SSF48264">
    <property type="entry name" value="Cytochrome P450"/>
    <property type="match status" value="1"/>
</dbReference>
<comment type="caution">
    <text evidence="3">The sequence shown here is derived from an EMBL/GenBank/DDBJ whole genome shotgun (WGS) entry which is preliminary data.</text>
</comment>
<keyword evidence="2" id="KW-0503">Monooxygenase</keyword>
<evidence type="ECO:0000313" key="5">
    <source>
        <dbReference type="Proteomes" id="UP001310290"/>
    </source>
</evidence>
<comment type="similarity">
    <text evidence="1 2">Belongs to the cytochrome P450 family.</text>
</comment>
<dbReference type="PANTHER" id="PTHR46696:SF1">
    <property type="entry name" value="CYTOCHROME P450 YJIB-RELATED"/>
    <property type="match status" value="1"/>
</dbReference>
<keyword evidence="2" id="KW-0349">Heme</keyword>
<protein>
    <submittedName>
        <fullName evidence="3">Cytochrome P450</fullName>
    </submittedName>
</protein>
<dbReference type="InterPro" id="IPR017972">
    <property type="entry name" value="Cyt_P450_CS"/>
</dbReference>
<evidence type="ECO:0000256" key="2">
    <source>
        <dbReference type="RuleBase" id="RU000461"/>
    </source>
</evidence>
<dbReference type="EMBL" id="JARULZ010000005">
    <property type="protein sequence ID" value="MEH0639844.1"/>
    <property type="molecule type" value="Genomic_DNA"/>
</dbReference>
<dbReference type="PROSITE" id="PS00086">
    <property type="entry name" value="CYTOCHROME_P450"/>
    <property type="match status" value="1"/>
</dbReference>
<dbReference type="RefSeq" id="WP_334662100.1">
    <property type="nucleotide sequence ID" value="NZ_JARULZ010000003.1"/>
</dbReference>
<dbReference type="EMBL" id="JARULZ010000003">
    <property type="protein sequence ID" value="MEH0639776.1"/>
    <property type="molecule type" value="Genomic_DNA"/>
</dbReference>
<dbReference type="Gene3D" id="1.10.630.10">
    <property type="entry name" value="Cytochrome P450"/>
    <property type="match status" value="1"/>
</dbReference>
<evidence type="ECO:0000313" key="3">
    <source>
        <dbReference type="EMBL" id="MEH0639776.1"/>
    </source>
</evidence>
<dbReference type="InterPro" id="IPR002397">
    <property type="entry name" value="Cyt_P450_B"/>
</dbReference>
<reference evidence="3" key="1">
    <citation type="submission" date="2023-04" db="EMBL/GenBank/DDBJ databases">
        <title>Genomic diversity of scab-causing Streptomyces spp. in the province of Quebec, Canada.</title>
        <authorList>
            <person name="Biessy A."/>
            <person name="Cadieux M."/>
            <person name="Ciotola M."/>
            <person name="Filion M."/>
        </authorList>
    </citation>
    <scope>NUCLEOTIDE SEQUENCE</scope>
    <source>
        <strain evidence="3">B21-115</strain>
    </source>
</reference>
<proteinExistence type="inferred from homology"/>
<keyword evidence="5" id="KW-1185">Reference proteome</keyword>
<sequence length="466" mass="51278">MTASIRIGASATHTFDESWATDPALSTAHYRKVVVKPMSSTQLTSVADLPAIEDFITFDNFSRNFVEAARELRGREGTDFLRGPMNSLVVLRNKDARTLAANPALGNVPADIVLWMATEADLGSGPVTKPDPEQTEGYGRFLRNQVFTSNPPLHQPYRNLLVRQLLPRNILRFAPAAARLAQELVEECAGRERTDFSREFAGRFVTRFWAEQLGLSSDQAAHVQHLMEEMSLTFLLTRTPEQSQRLFSAAATYMDVVGEAVRKAWSDGGNALLDDMAAELTTIDMEGKPEDIGSLVASNFFDGFHTIGVAIENVVFRILSDGTALEQVRADPALVTSAFYEGTRLESPLMLSQRLTLQDVEYNGLSVPAGTPVLMVWAAANRDPEVFDDPDSYRLTRQIQHGATFGGGAHLCPGRNVARMLTEIAVTALTAPDVDIALVGDDHEWAAHSLMRQLTALPVTIRRVHR</sequence>
<dbReference type="InterPro" id="IPR001128">
    <property type="entry name" value="Cyt_P450"/>
</dbReference>
<keyword evidence="2" id="KW-0479">Metal-binding</keyword>